<evidence type="ECO:0000313" key="3">
    <source>
        <dbReference type="Proteomes" id="UP001606134"/>
    </source>
</evidence>
<dbReference type="EMBL" id="JBIGIC010000002">
    <property type="protein sequence ID" value="MFG6486088.1"/>
    <property type="molecule type" value="Genomic_DNA"/>
</dbReference>
<accession>A0ABW7H843</accession>
<organism evidence="2 3">
    <name type="scientific">Pelomonas candidula</name>
    <dbReference type="NCBI Taxonomy" id="3299025"/>
    <lineage>
        <taxon>Bacteria</taxon>
        <taxon>Pseudomonadati</taxon>
        <taxon>Pseudomonadota</taxon>
        <taxon>Betaproteobacteria</taxon>
        <taxon>Burkholderiales</taxon>
        <taxon>Sphaerotilaceae</taxon>
        <taxon>Roseateles</taxon>
    </lineage>
</organism>
<dbReference type="Pfam" id="PF00535">
    <property type="entry name" value="Glycos_transf_2"/>
    <property type="match status" value="1"/>
</dbReference>
<dbReference type="InterPro" id="IPR029044">
    <property type="entry name" value="Nucleotide-diphossugar_trans"/>
</dbReference>
<sequence length="313" mass="34439">MTALPRVSVVIPCFNAERYIASTLRAVQAQSGAQLEIIVVDDGSTDSSAALIERDFPEVRLLRRANAGVAAARNAGIAAATAEWVAFCDADDIWLQGKLAAQFAAMDKAPGCRMSYTAWEVWFSDAAEPESALLQRLATEDSGPKWSGATGWLYPELLLDCVVWTSTVLMQRSLLNEIGDFDTSLRIGEDYDLWLRASRVTRIERVARPLALYRQHPASITRSAPRDNYRGRVVQRALDTWGLVGPDGRVADVAAVRAELASSWSQFAYVQLQAGQRHAARSSVREALRVQPGHWPGWKLLLRSCLPGMGRNA</sequence>
<feature type="domain" description="Glycosyltransferase 2-like" evidence="1">
    <location>
        <begin position="8"/>
        <end position="109"/>
    </location>
</feature>
<dbReference type="SUPFAM" id="SSF53448">
    <property type="entry name" value="Nucleotide-diphospho-sugar transferases"/>
    <property type="match status" value="1"/>
</dbReference>
<keyword evidence="3" id="KW-1185">Reference proteome</keyword>
<dbReference type="RefSeq" id="WP_394406996.1">
    <property type="nucleotide sequence ID" value="NZ_JBIGIC010000002.1"/>
</dbReference>
<dbReference type="InterPro" id="IPR001173">
    <property type="entry name" value="Glyco_trans_2-like"/>
</dbReference>
<dbReference type="InterPro" id="IPR050834">
    <property type="entry name" value="Glycosyltransf_2"/>
</dbReference>
<reference evidence="2 3" key="1">
    <citation type="submission" date="2024-08" db="EMBL/GenBank/DDBJ databases">
        <authorList>
            <person name="Lu H."/>
        </authorList>
    </citation>
    <scope>NUCLEOTIDE SEQUENCE [LARGE SCALE GENOMIC DNA]</scope>
    <source>
        <strain evidence="2 3">BYS78W</strain>
    </source>
</reference>
<evidence type="ECO:0000313" key="2">
    <source>
        <dbReference type="EMBL" id="MFG6486088.1"/>
    </source>
</evidence>
<dbReference type="Proteomes" id="UP001606134">
    <property type="component" value="Unassembled WGS sequence"/>
</dbReference>
<proteinExistence type="predicted"/>
<comment type="caution">
    <text evidence="2">The sequence shown here is derived from an EMBL/GenBank/DDBJ whole genome shotgun (WGS) entry which is preliminary data.</text>
</comment>
<dbReference type="PANTHER" id="PTHR43685:SF2">
    <property type="entry name" value="GLYCOSYLTRANSFERASE 2-LIKE DOMAIN-CONTAINING PROTEIN"/>
    <property type="match status" value="1"/>
</dbReference>
<gene>
    <name evidence="2" type="ORF">ACG04R_05345</name>
</gene>
<protein>
    <submittedName>
        <fullName evidence="2">Glycosyltransferase family 2 protein</fullName>
    </submittedName>
</protein>
<evidence type="ECO:0000259" key="1">
    <source>
        <dbReference type="Pfam" id="PF00535"/>
    </source>
</evidence>
<name>A0ABW7H843_9BURK</name>
<dbReference type="PANTHER" id="PTHR43685">
    <property type="entry name" value="GLYCOSYLTRANSFERASE"/>
    <property type="match status" value="1"/>
</dbReference>
<dbReference type="Gene3D" id="3.90.550.10">
    <property type="entry name" value="Spore Coat Polysaccharide Biosynthesis Protein SpsA, Chain A"/>
    <property type="match status" value="1"/>
</dbReference>